<evidence type="ECO:0000313" key="3">
    <source>
        <dbReference type="Proteomes" id="UP001311799"/>
    </source>
</evidence>
<dbReference type="EMBL" id="JAWDEY010000014">
    <property type="protein sequence ID" value="KAK6589164.1"/>
    <property type="molecule type" value="Genomic_DNA"/>
</dbReference>
<evidence type="ECO:0000313" key="2">
    <source>
        <dbReference type="EMBL" id="KAK6589164.1"/>
    </source>
</evidence>
<feature type="compositionally biased region" description="Polar residues" evidence="1">
    <location>
        <begin position="250"/>
        <end position="266"/>
    </location>
</feature>
<gene>
    <name evidence="2" type="ORF">RS030_223495</name>
</gene>
<evidence type="ECO:0000256" key="1">
    <source>
        <dbReference type="SAM" id="MobiDB-lite"/>
    </source>
</evidence>
<comment type="caution">
    <text evidence="2">The sequence shown here is derived from an EMBL/GenBank/DDBJ whole genome shotgun (WGS) entry which is preliminary data.</text>
</comment>
<organism evidence="2 3">
    <name type="scientific">Cryptosporidium xiaoi</name>
    <dbReference type="NCBI Taxonomy" id="659607"/>
    <lineage>
        <taxon>Eukaryota</taxon>
        <taxon>Sar</taxon>
        <taxon>Alveolata</taxon>
        <taxon>Apicomplexa</taxon>
        <taxon>Conoidasida</taxon>
        <taxon>Coccidia</taxon>
        <taxon>Eucoccidiorida</taxon>
        <taxon>Eimeriorina</taxon>
        <taxon>Cryptosporidiidae</taxon>
        <taxon>Cryptosporidium</taxon>
    </lineage>
</organism>
<accession>A0AAV9XXX6</accession>
<protein>
    <recommendedName>
        <fullName evidence="4">Histone deacetylase complex subunit SAP30 Sin3 binding domain-containing protein</fullName>
    </recommendedName>
</protein>
<reference evidence="2 3" key="1">
    <citation type="submission" date="2023-10" db="EMBL/GenBank/DDBJ databases">
        <title>Comparative genomics analysis reveals potential genetic determinants of host preference in Cryptosporidium xiaoi.</title>
        <authorList>
            <person name="Xiao L."/>
            <person name="Li J."/>
        </authorList>
    </citation>
    <scope>NUCLEOTIDE SEQUENCE [LARGE SCALE GENOMIC DNA]</scope>
    <source>
        <strain evidence="2 3">52996</strain>
    </source>
</reference>
<sequence length="279" mass="31136">MEEGSGFSNTIDPGNNDVLMDKTSEAIACKSEEELVKSQVIENEISDQKISTNDVKMQPVPLNEFQSVDNVSCNLIINNNDAGSVTHENVDVNDIKKQASNDKVPSEIGTKCEKTTAKRFSKIDFTVFEESFYRRYKSFFCNDNEVSKIDLSQDKNTVSKMINEHFSNFEINPVDVIRTFLVLRKNSENSHGHFVMSPAQSPDPNLLPTEGNGRSRRCANKDVNSGINDIDPSINDGNGIHSYKNDYKTENSVTIESNSEIGVSTRNSRKGRIPGRGKK</sequence>
<feature type="compositionally biased region" description="Basic residues" evidence="1">
    <location>
        <begin position="267"/>
        <end position="279"/>
    </location>
</feature>
<feature type="region of interest" description="Disordered" evidence="1">
    <location>
        <begin position="195"/>
        <end position="279"/>
    </location>
</feature>
<dbReference type="InterPro" id="IPR038291">
    <property type="entry name" value="SAP30_C_sf"/>
</dbReference>
<dbReference type="AlphaFoldDB" id="A0AAV9XXX6"/>
<dbReference type="Gene3D" id="6.10.160.20">
    <property type="match status" value="1"/>
</dbReference>
<proteinExistence type="predicted"/>
<evidence type="ECO:0008006" key="4">
    <source>
        <dbReference type="Google" id="ProtNLM"/>
    </source>
</evidence>
<keyword evidence="3" id="KW-1185">Reference proteome</keyword>
<name>A0AAV9XXX6_9CRYT</name>
<dbReference type="Proteomes" id="UP001311799">
    <property type="component" value="Unassembled WGS sequence"/>
</dbReference>